<proteinExistence type="predicted"/>
<reference evidence="2" key="1">
    <citation type="journal article" date="2017" name="Nature">
        <title>The sunflower genome provides insights into oil metabolism, flowering and Asterid evolution.</title>
        <authorList>
            <person name="Badouin H."/>
            <person name="Gouzy J."/>
            <person name="Grassa C.J."/>
            <person name="Murat F."/>
            <person name="Staton S.E."/>
            <person name="Cottret L."/>
            <person name="Lelandais-Briere C."/>
            <person name="Owens G.L."/>
            <person name="Carrere S."/>
            <person name="Mayjonade B."/>
            <person name="Legrand L."/>
            <person name="Gill N."/>
            <person name="Kane N.C."/>
            <person name="Bowers J.E."/>
            <person name="Hubner S."/>
            <person name="Bellec A."/>
            <person name="Berard A."/>
            <person name="Berges H."/>
            <person name="Blanchet N."/>
            <person name="Boniface M.C."/>
            <person name="Brunel D."/>
            <person name="Catrice O."/>
            <person name="Chaidir N."/>
            <person name="Claudel C."/>
            <person name="Donnadieu C."/>
            <person name="Faraut T."/>
            <person name="Fievet G."/>
            <person name="Helmstetter N."/>
            <person name="King M."/>
            <person name="Knapp S.J."/>
            <person name="Lai Z."/>
            <person name="Le Paslier M.C."/>
            <person name="Lippi Y."/>
            <person name="Lorenzon L."/>
            <person name="Mandel J.R."/>
            <person name="Marage G."/>
            <person name="Marchand G."/>
            <person name="Marquand E."/>
            <person name="Bret-Mestries E."/>
            <person name="Morien E."/>
            <person name="Nambeesan S."/>
            <person name="Nguyen T."/>
            <person name="Pegot-Espagnet P."/>
            <person name="Pouilly N."/>
            <person name="Raftis F."/>
            <person name="Sallet E."/>
            <person name="Schiex T."/>
            <person name="Thomas J."/>
            <person name="Vandecasteele C."/>
            <person name="Vares D."/>
            <person name="Vear F."/>
            <person name="Vautrin S."/>
            <person name="Crespi M."/>
            <person name="Mangin B."/>
            <person name="Burke J.M."/>
            <person name="Salse J."/>
            <person name="Munos S."/>
            <person name="Vincourt P."/>
            <person name="Rieseberg L.H."/>
            <person name="Langlade N.B."/>
        </authorList>
    </citation>
    <scope>NUCLEOTIDE SEQUENCE [LARGE SCALE GENOMIC DNA]</scope>
    <source>
        <strain evidence="2">cv. SF193</strain>
    </source>
</reference>
<name>A0A251T1I6_HELAN</name>
<protein>
    <submittedName>
        <fullName evidence="1">Uncharacterized protein</fullName>
    </submittedName>
</protein>
<dbReference type="STRING" id="4232.A0A251T1I6"/>
<gene>
    <name evidence="1" type="ORF">HannXRQ_Chr12g0366371</name>
</gene>
<dbReference type="Proteomes" id="UP000215914">
    <property type="component" value="Chromosome 12"/>
</dbReference>
<accession>A0A251T1I6</accession>
<dbReference type="EMBL" id="CM007901">
    <property type="protein sequence ID" value="OTG04794.1"/>
    <property type="molecule type" value="Genomic_DNA"/>
</dbReference>
<dbReference type="AlphaFoldDB" id="A0A251T1I6"/>
<dbReference type="InParanoid" id="A0A251T1I6"/>
<keyword evidence="2" id="KW-1185">Reference proteome</keyword>
<evidence type="ECO:0000313" key="1">
    <source>
        <dbReference type="EMBL" id="OTG04794.1"/>
    </source>
</evidence>
<sequence>MSSTIVGQDPALISSWKLTVRYYAIFTRMESQFKRGADRNGSPKEELDLDMNNINMVDHQAEDRYNMYEFDSVELICYFERLLVILHEKELTWVGRLLHKHHTCVISALRVSTSLKQHPLIWSATAISTVPVASIN</sequence>
<evidence type="ECO:0000313" key="2">
    <source>
        <dbReference type="Proteomes" id="UP000215914"/>
    </source>
</evidence>
<organism evidence="1 2">
    <name type="scientific">Helianthus annuus</name>
    <name type="common">Common sunflower</name>
    <dbReference type="NCBI Taxonomy" id="4232"/>
    <lineage>
        <taxon>Eukaryota</taxon>
        <taxon>Viridiplantae</taxon>
        <taxon>Streptophyta</taxon>
        <taxon>Embryophyta</taxon>
        <taxon>Tracheophyta</taxon>
        <taxon>Spermatophyta</taxon>
        <taxon>Magnoliopsida</taxon>
        <taxon>eudicotyledons</taxon>
        <taxon>Gunneridae</taxon>
        <taxon>Pentapetalae</taxon>
        <taxon>asterids</taxon>
        <taxon>campanulids</taxon>
        <taxon>Asterales</taxon>
        <taxon>Asteraceae</taxon>
        <taxon>Asteroideae</taxon>
        <taxon>Heliantheae alliance</taxon>
        <taxon>Heliantheae</taxon>
        <taxon>Helianthus</taxon>
    </lineage>
</organism>